<evidence type="ECO:0000313" key="4">
    <source>
        <dbReference type="EMBL" id="AVW92225.1"/>
    </source>
</evidence>
<dbReference type="GO" id="GO:0005737">
    <property type="term" value="C:cytoplasm"/>
    <property type="evidence" value="ECO:0007669"/>
    <property type="project" value="TreeGrafter"/>
</dbReference>
<reference evidence="4 5" key="1">
    <citation type="submission" date="2018-03" db="EMBL/GenBank/DDBJ databases">
        <title>The Complete Genome of Celeribacter baekdonensis strain LH4, a Thiosulfate-Oxidizing Alphaproteobacterium Isolated from Gulf of Mexico Continental Slope Sediments.</title>
        <authorList>
            <person name="Flood B.E."/>
            <person name="Bailey J.V."/>
            <person name="Leprich D."/>
        </authorList>
    </citation>
    <scope>NUCLEOTIDE SEQUENCE [LARGE SCALE GENOMIC DNA]</scope>
    <source>
        <strain evidence="4 5">LH4</strain>
    </source>
</reference>
<dbReference type="OrthoDB" id="1997677at2"/>
<dbReference type="GO" id="GO:0016020">
    <property type="term" value="C:membrane"/>
    <property type="evidence" value="ECO:0007669"/>
    <property type="project" value="UniProtKB-SubCell"/>
</dbReference>
<dbReference type="PANTHER" id="PTHR21461:SF69">
    <property type="entry name" value="GLYCOSYLTRANSFERASE FAMILY 92 PROTEIN"/>
    <property type="match status" value="1"/>
</dbReference>
<keyword evidence="3" id="KW-1133">Transmembrane helix</keyword>
<gene>
    <name evidence="4" type="ORF">DA792_14955</name>
</gene>
<protein>
    <submittedName>
        <fullName evidence="4">Glycosyltransferase family 2 protein</fullName>
    </submittedName>
</protein>
<dbReference type="PANTHER" id="PTHR21461">
    <property type="entry name" value="GLYCOSYLTRANSFERASE FAMILY 92 PROTEIN"/>
    <property type="match status" value="1"/>
</dbReference>
<dbReference type="GO" id="GO:0016757">
    <property type="term" value="F:glycosyltransferase activity"/>
    <property type="evidence" value="ECO:0007669"/>
    <property type="project" value="TreeGrafter"/>
</dbReference>
<name>A0A2R4M4Y0_9RHOB</name>
<dbReference type="EMBL" id="CP028475">
    <property type="protein sequence ID" value="AVW92225.1"/>
    <property type="molecule type" value="Genomic_DNA"/>
</dbReference>
<comment type="subcellular location">
    <subcellularLocation>
        <location evidence="1">Membrane</location>
        <topology evidence="1">Single-pass membrane protein</topology>
    </subcellularLocation>
</comment>
<dbReference type="Proteomes" id="UP000241447">
    <property type="component" value="Chromosome"/>
</dbReference>
<evidence type="ECO:0000256" key="3">
    <source>
        <dbReference type="ARBA" id="ARBA00022989"/>
    </source>
</evidence>
<evidence type="ECO:0000256" key="2">
    <source>
        <dbReference type="ARBA" id="ARBA00022692"/>
    </source>
</evidence>
<keyword evidence="2" id="KW-0812">Transmembrane</keyword>
<evidence type="ECO:0000256" key="1">
    <source>
        <dbReference type="ARBA" id="ARBA00004167"/>
    </source>
</evidence>
<proteinExistence type="predicted"/>
<dbReference type="AlphaFoldDB" id="A0A2R4M4Y0"/>
<keyword evidence="4" id="KW-0808">Transferase</keyword>
<dbReference type="RefSeq" id="WP_107720681.1">
    <property type="nucleotide sequence ID" value="NZ_CP028475.1"/>
</dbReference>
<accession>A0A2R4M4Y0</accession>
<keyword evidence="3" id="KW-0472">Membrane</keyword>
<evidence type="ECO:0000313" key="5">
    <source>
        <dbReference type="Proteomes" id="UP000241447"/>
    </source>
</evidence>
<dbReference type="Pfam" id="PF13704">
    <property type="entry name" value="Glyco_tranf_2_4"/>
    <property type="match status" value="1"/>
</dbReference>
<organism evidence="4 5">
    <name type="scientific">Celeribacter baekdonensis</name>
    <dbReference type="NCBI Taxonomy" id="875171"/>
    <lineage>
        <taxon>Bacteria</taxon>
        <taxon>Pseudomonadati</taxon>
        <taxon>Pseudomonadota</taxon>
        <taxon>Alphaproteobacteria</taxon>
        <taxon>Rhodobacterales</taxon>
        <taxon>Roseobacteraceae</taxon>
        <taxon>Celeribacter</taxon>
    </lineage>
</organism>
<sequence>MGEKLVLTTMRNEGPFILEWVAWYRMLGFDHIIVLYNDCTDHSPALLKALDKAGMITAVSYTPDPSMPVKRTALPLMKTLPRVQEAEWIFNCDVDEFLVVHVGNGTIHDLISQFDMDETHAIAVHWKCFGDSGGIGWQDEFAHRSFTFAAPSRHRVNMFFKTLIRWPMDFWQIGVHSPKGWRGKGQWGIAPNLMKRCDGVTLRRYDPKTSIKFTNPRWITHDFAQINHYITRTFESFTLKMGKPSTAANRDRYTMTFFRDKNRNEERDVSALKYTPQFEAAYAEVSSVPGVMRLHHRCCMDYVEALSAQNDRDPKEDLRWRHHQREKNKLD</sequence>
<dbReference type="KEGG" id="cbak:DA792_14955"/>